<dbReference type="RefSeq" id="WP_130049455.1">
    <property type="nucleotide sequence ID" value="NZ_SEZL01000081.1"/>
</dbReference>
<sequence>MNNVKTPKIFLYSILLPIIWIAFGLTIATFLPSVQLGAAGLVIILYVTITLICLHFTKSYPRQFTKNEKIRLTAYFILWASLCESLVVLSLGQMELNKLFFILGFTVIVDAILISLGVHFISKRMIKMFLNQSMKAVNKTE</sequence>
<evidence type="ECO:0000313" key="2">
    <source>
        <dbReference type="EMBL" id="RYU58837.1"/>
    </source>
</evidence>
<keyword evidence="3" id="KW-1185">Reference proteome</keyword>
<accession>A0ABY0I141</accession>
<organism evidence="2 3">
    <name type="scientific">Aliivibrio finisterrensis</name>
    <dbReference type="NCBI Taxonomy" id="511998"/>
    <lineage>
        <taxon>Bacteria</taxon>
        <taxon>Pseudomonadati</taxon>
        <taxon>Pseudomonadota</taxon>
        <taxon>Gammaproteobacteria</taxon>
        <taxon>Vibrionales</taxon>
        <taxon>Vibrionaceae</taxon>
        <taxon>Aliivibrio</taxon>
    </lineage>
</organism>
<keyword evidence="1" id="KW-0472">Membrane</keyword>
<protein>
    <submittedName>
        <fullName evidence="2">Uncharacterized protein</fullName>
    </submittedName>
</protein>
<proteinExistence type="predicted"/>
<reference evidence="2 3" key="1">
    <citation type="submission" date="2019-02" db="EMBL/GenBank/DDBJ databases">
        <title>Genome sequences of Aliivibrio finisterrensis strains from farmed Atlantic salmon.</title>
        <authorList>
            <person name="Bowman J.P."/>
        </authorList>
    </citation>
    <scope>NUCLEOTIDE SEQUENCE [LARGE SCALE GENOMIC DNA]</scope>
    <source>
        <strain evidence="2 3">A21</strain>
    </source>
</reference>
<dbReference type="EMBL" id="SEZN01000079">
    <property type="protein sequence ID" value="RYU58837.1"/>
    <property type="molecule type" value="Genomic_DNA"/>
</dbReference>
<feature type="transmembrane region" description="Helical" evidence="1">
    <location>
        <begin position="72"/>
        <end position="93"/>
    </location>
</feature>
<feature type="transmembrane region" description="Helical" evidence="1">
    <location>
        <begin position="9"/>
        <end position="31"/>
    </location>
</feature>
<comment type="caution">
    <text evidence="2">The sequence shown here is derived from an EMBL/GenBank/DDBJ whole genome shotgun (WGS) entry which is preliminary data.</text>
</comment>
<feature type="transmembrane region" description="Helical" evidence="1">
    <location>
        <begin position="37"/>
        <end position="60"/>
    </location>
</feature>
<evidence type="ECO:0000256" key="1">
    <source>
        <dbReference type="SAM" id="Phobius"/>
    </source>
</evidence>
<keyword evidence="1" id="KW-1133">Transmembrane helix</keyword>
<dbReference type="Proteomes" id="UP000294166">
    <property type="component" value="Unassembled WGS sequence"/>
</dbReference>
<gene>
    <name evidence="2" type="ORF">ERW53_20340</name>
</gene>
<keyword evidence="1" id="KW-0812">Transmembrane</keyword>
<feature type="transmembrane region" description="Helical" evidence="1">
    <location>
        <begin position="99"/>
        <end position="121"/>
    </location>
</feature>
<name>A0ABY0I141_9GAMM</name>
<evidence type="ECO:0000313" key="3">
    <source>
        <dbReference type="Proteomes" id="UP000294166"/>
    </source>
</evidence>